<dbReference type="Proteomes" id="UP000728032">
    <property type="component" value="Unassembled WGS sequence"/>
</dbReference>
<dbReference type="EMBL" id="CAJPVJ010058129">
    <property type="protein sequence ID" value="CAG2183886.1"/>
    <property type="molecule type" value="Genomic_DNA"/>
</dbReference>
<protein>
    <submittedName>
        <fullName evidence="1">Uncharacterized protein</fullName>
    </submittedName>
</protein>
<dbReference type="EMBL" id="OC972954">
    <property type="protein sequence ID" value="CAD7668286.1"/>
    <property type="molecule type" value="Genomic_DNA"/>
</dbReference>
<organism evidence="1">
    <name type="scientific">Oppiella nova</name>
    <dbReference type="NCBI Taxonomy" id="334625"/>
    <lineage>
        <taxon>Eukaryota</taxon>
        <taxon>Metazoa</taxon>
        <taxon>Ecdysozoa</taxon>
        <taxon>Arthropoda</taxon>
        <taxon>Chelicerata</taxon>
        <taxon>Arachnida</taxon>
        <taxon>Acari</taxon>
        <taxon>Acariformes</taxon>
        <taxon>Sarcoptiformes</taxon>
        <taxon>Oribatida</taxon>
        <taxon>Brachypylina</taxon>
        <taxon>Oppioidea</taxon>
        <taxon>Oppiidae</taxon>
        <taxon>Oppiella</taxon>
    </lineage>
</organism>
<accession>A0A7R9R308</accession>
<evidence type="ECO:0000313" key="1">
    <source>
        <dbReference type="EMBL" id="CAD7668286.1"/>
    </source>
</evidence>
<proteinExistence type="predicted"/>
<gene>
    <name evidence="1" type="ORF">ONB1V03_LOCUS23306</name>
</gene>
<name>A0A7R9R308_9ACAR</name>
<evidence type="ECO:0000313" key="2">
    <source>
        <dbReference type="Proteomes" id="UP000728032"/>
    </source>
</evidence>
<dbReference type="AlphaFoldDB" id="A0A7R9R308"/>
<keyword evidence="2" id="KW-1185">Reference proteome</keyword>
<reference evidence="1" key="1">
    <citation type="submission" date="2020-11" db="EMBL/GenBank/DDBJ databases">
        <authorList>
            <person name="Tran Van P."/>
        </authorList>
    </citation>
    <scope>NUCLEOTIDE SEQUENCE</scope>
</reference>
<sequence>MVPHIPMALSTWPYSHELPDICCTCCLASVLMPAPTAPVSRVSCST</sequence>